<evidence type="ECO:0000313" key="14">
    <source>
        <dbReference type="EMBL" id="ARH54835.1"/>
    </source>
</evidence>
<evidence type="ECO:0000256" key="7">
    <source>
        <dbReference type="ARBA" id="ARBA00022781"/>
    </source>
</evidence>
<keyword evidence="10 12" id="KW-0496">Mitochondrion</keyword>
<gene>
    <name evidence="14" type="primary">atp8</name>
</gene>
<dbReference type="InterPro" id="IPR001421">
    <property type="entry name" value="ATP8_metazoa"/>
</dbReference>
<evidence type="ECO:0000256" key="11">
    <source>
        <dbReference type="ARBA" id="ARBA00023136"/>
    </source>
</evidence>
<dbReference type="AlphaFoldDB" id="A0A343C492"/>
<evidence type="ECO:0000256" key="2">
    <source>
        <dbReference type="ARBA" id="ARBA00008892"/>
    </source>
</evidence>
<evidence type="ECO:0000256" key="1">
    <source>
        <dbReference type="ARBA" id="ARBA00004304"/>
    </source>
</evidence>
<dbReference type="GO" id="GO:0015986">
    <property type="term" value="P:proton motive force-driven ATP synthesis"/>
    <property type="evidence" value="ECO:0007669"/>
    <property type="project" value="InterPro"/>
</dbReference>
<proteinExistence type="inferred from homology"/>
<keyword evidence="11 13" id="KW-0472">Membrane</keyword>
<keyword evidence="6 12" id="KW-0812">Transmembrane</keyword>
<comment type="subcellular location">
    <subcellularLocation>
        <location evidence="1 12">Mitochondrion membrane</location>
        <topology evidence="1 12">Single-pass membrane protein</topology>
    </subcellularLocation>
</comment>
<keyword evidence="5 12" id="KW-0138">CF(0)</keyword>
<evidence type="ECO:0000256" key="12">
    <source>
        <dbReference type="RuleBase" id="RU003661"/>
    </source>
</evidence>
<accession>A0A343C492</accession>
<geneLocation type="mitochondrion" evidence="14"/>
<keyword evidence="9 12" id="KW-0406">Ion transport</keyword>
<dbReference type="Pfam" id="PF00895">
    <property type="entry name" value="ATP-synt_8"/>
    <property type="match status" value="1"/>
</dbReference>
<feature type="transmembrane region" description="Helical" evidence="13">
    <location>
        <begin position="12"/>
        <end position="34"/>
    </location>
</feature>
<comment type="subunit">
    <text evidence="3">F-type ATPases have 2 components, CF(1) - the catalytic core - and CF(0) - the membrane proton channel.</text>
</comment>
<evidence type="ECO:0000256" key="5">
    <source>
        <dbReference type="ARBA" id="ARBA00022547"/>
    </source>
</evidence>
<keyword evidence="4 12" id="KW-0813">Transport</keyword>
<dbReference type="GO" id="GO:0031966">
    <property type="term" value="C:mitochondrial membrane"/>
    <property type="evidence" value="ECO:0007669"/>
    <property type="project" value="UniProtKB-SubCell"/>
</dbReference>
<protein>
    <recommendedName>
        <fullName evidence="12">ATP synthase complex subunit 8</fullName>
    </recommendedName>
</protein>
<dbReference type="GO" id="GO:0015078">
    <property type="term" value="F:proton transmembrane transporter activity"/>
    <property type="evidence" value="ECO:0007669"/>
    <property type="project" value="InterPro"/>
</dbReference>
<evidence type="ECO:0000256" key="8">
    <source>
        <dbReference type="ARBA" id="ARBA00022989"/>
    </source>
</evidence>
<dbReference type="EMBL" id="KX087368">
    <property type="protein sequence ID" value="ARH54835.1"/>
    <property type="molecule type" value="Genomic_DNA"/>
</dbReference>
<organism evidence="14">
    <name type="scientific">Tropiphorus elevatus</name>
    <dbReference type="NCBI Taxonomy" id="1342132"/>
    <lineage>
        <taxon>Eukaryota</taxon>
        <taxon>Metazoa</taxon>
        <taxon>Ecdysozoa</taxon>
        <taxon>Arthropoda</taxon>
        <taxon>Hexapoda</taxon>
        <taxon>Insecta</taxon>
        <taxon>Pterygota</taxon>
        <taxon>Neoptera</taxon>
        <taxon>Endopterygota</taxon>
        <taxon>Coleoptera</taxon>
        <taxon>Polyphaga</taxon>
        <taxon>Cucujiformia</taxon>
        <taxon>Curculionidae</taxon>
        <taxon>Entiminae</taxon>
        <taxon>Tropiphorini</taxon>
        <taxon>Tropiphorus</taxon>
    </lineage>
</organism>
<evidence type="ECO:0000256" key="10">
    <source>
        <dbReference type="ARBA" id="ARBA00023128"/>
    </source>
</evidence>
<name>A0A343C492_9CUCU</name>
<reference evidence="14" key="1">
    <citation type="submission" date="2016-04" db="EMBL/GenBank/DDBJ databases">
        <title>Mitochondria of beetle species.</title>
        <authorList>
            <person name="Hunter A."/>
            <person name="Moriniere J."/>
            <person name="Tang P."/>
            <person name="Linard B."/>
            <person name="Crampton-Platt A."/>
            <person name="Vogler A.P."/>
        </authorList>
    </citation>
    <scope>NUCLEOTIDE SEQUENCE</scope>
</reference>
<evidence type="ECO:0000256" key="9">
    <source>
        <dbReference type="ARBA" id="ARBA00023065"/>
    </source>
</evidence>
<evidence type="ECO:0000256" key="6">
    <source>
        <dbReference type="ARBA" id="ARBA00022692"/>
    </source>
</evidence>
<evidence type="ECO:0000256" key="4">
    <source>
        <dbReference type="ARBA" id="ARBA00022448"/>
    </source>
</evidence>
<comment type="similarity">
    <text evidence="2 12">Belongs to the ATPase protein 8 family.</text>
</comment>
<evidence type="ECO:0000256" key="13">
    <source>
        <dbReference type="SAM" id="Phobius"/>
    </source>
</evidence>
<sequence>MPQMAPINWLTLYFMFTSILYIFIILNYYSIIYSSKSTKSTKKMSPLFWKW</sequence>
<keyword evidence="8 13" id="KW-1133">Transmembrane helix</keyword>
<keyword evidence="7 12" id="KW-0375">Hydrogen ion transport</keyword>
<dbReference type="GO" id="GO:0045259">
    <property type="term" value="C:proton-transporting ATP synthase complex"/>
    <property type="evidence" value="ECO:0007669"/>
    <property type="project" value="UniProtKB-KW"/>
</dbReference>
<evidence type="ECO:0000256" key="3">
    <source>
        <dbReference type="ARBA" id="ARBA00011291"/>
    </source>
</evidence>